<feature type="coiled-coil region" evidence="8">
    <location>
        <begin position="1381"/>
        <end position="1441"/>
    </location>
</feature>
<organism evidence="12 13">
    <name type="scientific">Pelobates cultripes</name>
    <name type="common">Western spadefoot toad</name>
    <dbReference type="NCBI Taxonomy" id="61616"/>
    <lineage>
        <taxon>Eukaryota</taxon>
        <taxon>Metazoa</taxon>
        <taxon>Chordata</taxon>
        <taxon>Craniata</taxon>
        <taxon>Vertebrata</taxon>
        <taxon>Euteleostomi</taxon>
        <taxon>Amphibia</taxon>
        <taxon>Batrachia</taxon>
        <taxon>Anura</taxon>
        <taxon>Pelobatoidea</taxon>
        <taxon>Pelobatidae</taxon>
        <taxon>Pelobates</taxon>
    </lineage>
</organism>
<dbReference type="EMBL" id="OW240924">
    <property type="protein sequence ID" value="CAH2328834.1"/>
    <property type="molecule type" value="Genomic_DNA"/>
</dbReference>
<feature type="region of interest" description="Disordered" evidence="9">
    <location>
        <begin position="3631"/>
        <end position="3665"/>
    </location>
</feature>
<feature type="coiled-coil region" evidence="8">
    <location>
        <begin position="2049"/>
        <end position="2083"/>
    </location>
</feature>
<dbReference type="InterPro" id="IPR002017">
    <property type="entry name" value="Spectrin_repeat"/>
</dbReference>
<dbReference type="CDD" id="cd21249">
    <property type="entry name" value="CH_SPTBN5_rpt2"/>
    <property type="match status" value="1"/>
</dbReference>
<feature type="coiled-coil region" evidence="8">
    <location>
        <begin position="2476"/>
        <end position="2503"/>
    </location>
</feature>
<dbReference type="SUPFAM" id="SSF47576">
    <property type="entry name" value="Calponin-homology domain, CH-domain"/>
    <property type="match status" value="1"/>
</dbReference>
<dbReference type="PROSITE" id="PS00019">
    <property type="entry name" value="ACTININ_1"/>
    <property type="match status" value="1"/>
</dbReference>
<keyword evidence="6" id="KW-0009">Actin-binding</keyword>
<dbReference type="Gene3D" id="1.10.418.10">
    <property type="entry name" value="Calponin-like domain"/>
    <property type="match status" value="2"/>
</dbReference>
<evidence type="ECO:0000313" key="13">
    <source>
        <dbReference type="Proteomes" id="UP001295444"/>
    </source>
</evidence>
<dbReference type="FunFam" id="1.20.58.60:FF:000011">
    <property type="entry name" value="Spectrin beta chain"/>
    <property type="match status" value="1"/>
</dbReference>
<feature type="domain" description="Calponin-homology (CH)" evidence="11">
    <location>
        <begin position="144"/>
        <end position="249"/>
    </location>
</feature>
<feature type="compositionally biased region" description="Polar residues" evidence="9">
    <location>
        <begin position="3515"/>
        <end position="3528"/>
    </location>
</feature>
<evidence type="ECO:0000313" key="12">
    <source>
        <dbReference type="EMBL" id="CAH2328834.1"/>
    </source>
</evidence>
<accession>A0AAD1TK99</accession>
<gene>
    <name evidence="12" type="ORF">PECUL_23A032672</name>
</gene>
<dbReference type="PANTHER" id="PTHR11915">
    <property type="entry name" value="SPECTRIN/FILAMIN RELATED CYTOSKELETAL PROTEIN"/>
    <property type="match status" value="1"/>
</dbReference>
<dbReference type="InterPro" id="IPR001605">
    <property type="entry name" value="PH_dom-spectrin-type"/>
</dbReference>
<evidence type="ECO:0000259" key="11">
    <source>
        <dbReference type="PROSITE" id="PS50021"/>
    </source>
</evidence>
<keyword evidence="4" id="KW-0963">Cytoplasm</keyword>
<evidence type="ECO:0000256" key="5">
    <source>
        <dbReference type="ARBA" id="ARBA00022737"/>
    </source>
</evidence>
<protein>
    <submittedName>
        <fullName evidence="12">Spectrin beta chain, non-erythrocytic 5</fullName>
    </submittedName>
</protein>
<feature type="coiled-coil region" evidence="8">
    <location>
        <begin position="1519"/>
        <end position="1546"/>
    </location>
</feature>
<dbReference type="GO" id="GO:0005543">
    <property type="term" value="F:phospholipid binding"/>
    <property type="evidence" value="ECO:0007669"/>
    <property type="project" value="InterPro"/>
</dbReference>
<dbReference type="GO" id="GO:0003779">
    <property type="term" value="F:actin binding"/>
    <property type="evidence" value="ECO:0007669"/>
    <property type="project" value="UniProtKB-KW"/>
</dbReference>
<dbReference type="Gene3D" id="2.30.29.30">
    <property type="entry name" value="Pleckstrin-homology domain (PH domain)/Phosphotyrosine-binding domain (PTB)"/>
    <property type="match status" value="1"/>
</dbReference>
<dbReference type="FunFam" id="1.20.58.60:FF:000309">
    <property type="entry name" value="Spectrin beta non-erythrocytic 5"/>
    <property type="match status" value="1"/>
</dbReference>
<name>A0AAD1TK99_PELCU</name>
<dbReference type="FunFam" id="1.20.58.60:FF:000007">
    <property type="entry name" value="Spectrin alpha chain non-erythrocytic 1"/>
    <property type="match status" value="2"/>
</dbReference>
<dbReference type="FunFam" id="1.10.418.10:FF:000001">
    <property type="entry name" value="Actinin alpha 1"/>
    <property type="match status" value="1"/>
</dbReference>
<comment type="subcellular location">
    <subcellularLocation>
        <location evidence="1">Cytoplasm</location>
        <location evidence="1">Cytoskeleton</location>
    </subcellularLocation>
</comment>
<reference evidence="12" key="1">
    <citation type="submission" date="2022-03" db="EMBL/GenBank/DDBJ databases">
        <authorList>
            <person name="Alioto T."/>
            <person name="Alioto T."/>
            <person name="Gomez Garrido J."/>
        </authorList>
    </citation>
    <scope>NUCLEOTIDE SEQUENCE</scope>
</reference>
<comment type="similarity">
    <text evidence="2">Belongs to the spectrin family.</text>
</comment>
<dbReference type="FunFam" id="1.20.58.60:FF:000191">
    <property type="entry name" value="Spectrin, beta, non-erythrocytic 5"/>
    <property type="match status" value="1"/>
</dbReference>
<evidence type="ECO:0000256" key="6">
    <source>
        <dbReference type="ARBA" id="ARBA00023203"/>
    </source>
</evidence>
<feature type="compositionally biased region" description="Low complexity" evidence="9">
    <location>
        <begin position="3631"/>
        <end position="3645"/>
    </location>
</feature>
<dbReference type="InterPro" id="IPR036872">
    <property type="entry name" value="CH_dom_sf"/>
</dbReference>
<evidence type="ECO:0000256" key="4">
    <source>
        <dbReference type="ARBA" id="ARBA00022490"/>
    </source>
</evidence>
<evidence type="ECO:0000256" key="2">
    <source>
        <dbReference type="ARBA" id="ARBA00006826"/>
    </source>
</evidence>
<dbReference type="InterPro" id="IPR018159">
    <property type="entry name" value="Spectrin/alpha-actinin"/>
</dbReference>
<keyword evidence="5" id="KW-0677">Repeat</keyword>
<dbReference type="FunFam" id="1.20.58.60:FF:000253">
    <property type="entry name" value="Spectrin beta, non-erythrocytic 5"/>
    <property type="match status" value="1"/>
</dbReference>
<evidence type="ECO:0000256" key="9">
    <source>
        <dbReference type="SAM" id="MobiDB-lite"/>
    </source>
</evidence>
<dbReference type="InterPro" id="IPR001849">
    <property type="entry name" value="PH_domain"/>
</dbReference>
<dbReference type="SUPFAM" id="SSF46966">
    <property type="entry name" value="Spectrin repeat"/>
    <property type="match status" value="24"/>
</dbReference>
<dbReference type="GO" id="GO:0005856">
    <property type="term" value="C:cytoskeleton"/>
    <property type="evidence" value="ECO:0007669"/>
    <property type="project" value="UniProtKB-SubCell"/>
</dbReference>
<keyword evidence="3" id="KW-0117">Actin capping</keyword>
<feature type="coiled-coil region" evidence="8">
    <location>
        <begin position="1950"/>
        <end position="2002"/>
    </location>
</feature>
<dbReference type="GO" id="GO:0005737">
    <property type="term" value="C:cytoplasm"/>
    <property type="evidence" value="ECO:0007669"/>
    <property type="project" value="UniProtKB-ARBA"/>
</dbReference>
<evidence type="ECO:0000256" key="7">
    <source>
        <dbReference type="ARBA" id="ARBA00023212"/>
    </source>
</evidence>
<dbReference type="InterPro" id="IPR001715">
    <property type="entry name" value="CH_dom"/>
</dbReference>
<dbReference type="SMART" id="SM00233">
    <property type="entry name" value="PH"/>
    <property type="match status" value="1"/>
</dbReference>
<dbReference type="InterPro" id="IPR011993">
    <property type="entry name" value="PH-like_dom_sf"/>
</dbReference>
<evidence type="ECO:0000256" key="3">
    <source>
        <dbReference type="ARBA" id="ARBA00022467"/>
    </source>
</evidence>
<feature type="compositionally biased region" description="Basic and acidic residues" evidence="9">
    <location>
        <begin position="3529"/>
        <end position="3544"/>
    </location>
</feature>
<dbReference type="Pfam" id="PF00169">
    <property type="entry name" value="PH"/>
    <property type="match status" value="1"/>
</dbReference>
<feature type="coiled-coil region" evidence="8">
    <location>
        <begin position="2370"/>
        <end position="2414"/>
    </location>
</feature>
<dbReference type="SMART" id="SM00033">
    <property type="entry name" value="CH"/>
    <property type="match status" value="2"/>
</dbReference>
<feature type="compositionally biased region" description="Polar residues" evidence="9">
    <location>
        <begin position="3653"/>
        <end position="3665"/>
    </location>
</feature>
<keyword evidence="7" id="KW-0206">Cytoskeleton</keyword>
<dbReference type="PROSITE" id="PS50021">
    <property type="entry name" value="CH"/>
    <property type="match status" value="2"/>
</dbReference>
<dbReference type="FunFam" id="1.20.58.60:FF:000013">
    <property type="entry name" value="Spectrin alpha chain, non-erythrocytic 1"/>
    <property type="match status" value="1"/>
</dbReference>
<dbReference type="Pfam" id="PF00435">
    <property type="entry name" value="Spectrin"/>
    <property type="match status" value="30"/>
</dbReference>
<proteinExistence type="inferred from homology"/>
<dbReference type="FunFam" id="1.20.58.60:FF:000293">
    <property type="entry name" value="Spectrin, beta, non-erythrocytic 5"/>
    <property type="match status" value="1"/>
</dbReference>
<dbReference type="FunFam" id="1.10.418.10:FF:000089">
    <property type="entry name" value="Spectrin beta chain"/>
    <property type="match status" value="1"/>
</dbReference>
<dbReference type="SMART" id="SM00150">
    <property type="entry name" value="SPEC"/>
    <property type="match status" value="30"/>
</dbReference>
<dbReference type="GO" id="GO:0051693">
    <property type="term" value="P:actin filament capping"/>
    <property type="evidence" value="ECO:0007669"/>
    <property type="project" value="UniProtKB-KW"/>
</dbReference>
<dbReference type="FunFam" id="1.20.58.60:FF:000145">
    <property type="entry name" value="Spectrin beta chain, non-erythrocytic"/>
    <property type="match status" value="1"/>
</dbReference>
<evidence type="ECO:0000259" key="10">
    <source>
        <dbReference type="PROSITE" id="PS50003"/>
    </source>
</evidence>
<feature type="domain" description="Calponin-homology (CH)" evidence="11">
    <location>
        <begin position="22"/>
        <end position="126"/>
    </location>
</feature>
<dbReference type="Pfam" id="PF00307">
    <property type="entry name" value="CH"/>
    <property type="match status" value="2"/>
</dbReference>
<dbReference type="Gene3D" id="1.20.58.60">
    <property type="match status" value="22"/>
</dbReference>
<dbReference type="InterPro" id="IPR001589">
    <property type="entry name" value="Actinin_actin-bd_CS"/>
</dbReference>
<feature type="coiled-coil region" evidence="8">
    <location>
        <begin position="679"/>
        <end position="706"/>
    </location>
</feature>
<evidence type="ECO:0000256" key="8">
    <source>
        <dbReference type="SAM" id="Coils"/>
    </source>
</evidence>
<feature type="region of interest" description="Disordered" evidence="9">
    <location>
        <begin position="3515"/>
        <end position="3562"/>
    </location>
</feature>
<dbReference type="PROSITE" id="PS00020">
    <property type="entry name" value="ACTININ_2"/>
    <property type="match status" value="1"/>
</dbReference>
<dbReference type="PRINTS" id="PR00683">
    <property type="entry name" value="SPECTRINPH"/>
</dbReference>
<keyword evidence="13" id="KW-1185">Reference proteome</keyword>
<feature type="domain" description="PH" evidence="10">
    <location>
        <begin position="3812"/>
        <end position="3920"/>
    </location>
</feature>
<dbReference type="PROSITE" id="PS50003">
    <property type="entry name" value="PH_DOMAIN"/>
    <property type="match status" value="1"/>
</dbReference>
<feature type="coiled-coil region" evidence="8">
    <location>
        <begin position="962"/>
        <end position="1064"/>
    </location>
</feature>
<evidence type="ECO:0000256" key="1">
    <source>
        <dbReference type="ARBA" id="ARBA00004245"/>
    </source>
</evidence>
<dbReference type="FunFam" id="1.20.58.60:FF:000135">
    <property type="entry name" value="Spectrin beta chain, non-erythrocytic"/>
    <property type="match status" value="1"/>
</dbReference>
<dbReference type="CDD" id="cd21247">
    <property type="entry name" value="CH_SPTBN5_rpt1"/>
    <property type="match status" value="1"/>
</dbReference>
<feature type="coiled-coil region" evidence="8">
    <location>
        <begin position="1843"/>
        <end position="1874"/>
    </location>
</feature>
<dbReference type="Proteomes" id="UP001295444">
    <property type="component" value="Chromosome 13"/>
</dbReference>
<sequence>MDEGTVEYEKGHIKKLQEQRMFMQKKTFTNWMNNIYREHGSVPIEDIYIDLKDGLYLMRLLEFISGEPLPRPARGVMRVHCLENNSKALTFLKSKVPVKLIGPENIVDGDRILILGLIWIIILRFQISCITLDKEEFGANAAQVSAKEALLIWCQRKTASYSNVNVQDFSGSWRDGLAFNALIHAHRPDLIDYHSLKAKQPLYNLNNAFNVADTKLGISKLLDAEDVAVPHPDERSIMTYVSLYYHYFSKMKQGQTVQKRIGNIMSLLLEIESLKFQYESMISDLLRWIQQKVVELNNRQFPNTITELLQLMVKFKTFRTVEKPPKYQERGLIEAHFFNIRTKLRGNNLRPYFPPEGKTLSDVERYWAVLEKAEHEREKALQGEMLRLERLEQLAQMFHKKAYLRGTYLQDMKQVIERQDFRPNNISQVEAATKKLEAIEADVLPREQRFKTLAEIAAILEKENYFKKAEILKKQQDLSRGWHELIELLRKHKDFLGEKRQLQVLLMDVDSVTDELKAMQVLVGSKDFGKQLPDVEDLLQKHSLNESQISSYGERVRQILSRADKIPLGKGNVDVLETKMKNLNQMYQSLVSLSKSRRSQLEEMLKLFVFYRDCGEEEAWIYEKWQVLRMADPGRDLSHITASIQKHKALEAEMYSRQPILTKVVRNGRELCQKSHTDHADIETKIDNIQKQWQLLQDEVKRYKSRLELALLIKQYFADAGEADSWLRDHLPLVNSKDYGKDESSVESILQRHLRLEKDIAAYATEVRRLGDQAHIVASKIPTQAENKPVIAMITQEKSRPLKRSYGKAEQHEQDSQMEPENILGFQKSIESSYENLQELAKRRKKALEDMVRLYQFYSLCGEFQSWMDDKETIFQTLQPNPDNVEVMQLKYENFLTDLAAGKARLDKINALAKELVNIAPEMKDEILNYQRSISKSWDRLEVLKEKKGEELIGLADVKTFLQNCQNTEILMQEKLKELEASKPTTGSGNLESEERELNAHERDIQALERKIAYLKSVEESLRDSNPQESLAIRKQIEEMERLLGKMKEQANEKKEILREAKERKIFLQDSRRQLLWVQDMQEKLKSDEMGTDVASAEQLLRDHQYLLKEIQGQTERIIELQKMGQAALQHDSNSPEEVQEALLTLAQEYNTLGDLWVERKDKLDQGLSLQKFLREADRINATLSSHETFLKLDDLGDQLDTVQSLVNRHEQFVKLLAALENRVDILQDHGDSLIQDEHFASSLIKQRVYDTQKRLGDIMRKSEKRQKCLLDSLRLQEFNRDAAELLMWMEEKYKIALDESYRDPTNILRKLKWHEAAEKEMEAHQVRFEELLKVGQQLVKEDHFSKDAIQQKALQVSRKWEDLNRKMSERGDKLRQAGQQEQLMELLQDAKVKIEKIEKVLQSPETGHDLRTSRDLLKEHRQLENEAKELADKMNSIVSHAQKMATNHFNSQEIMDETMKYLRRFESLQDPLARRRAFLEAKVNQYEFYHYYDWEMTWIAEKMPIASSTNCGKSLDTAQSLLQKHKELQAEVNAHTQQLQRVLEMGKSLIASSHPESHIIADKNKELHQAWSELEEACEERMMTLQKAVKFQQFLLDVAEMDSWLAEKLPLVNSKDYGKEEATTVKLMKKHQGLQQEIELYESLVSDLGRNAQSLPLPFSVVYDEVDAPVGRIHTQFKDLRDRSSVRWGKLEEALALHEYFRESQDLQEWINQQRQTANSEDYGSDYEQVLHFLAKFDTFQHQMDTAGQRITACQQLADNLLDQGHSDSMQIVQKQKELRASWEELKLAAKERARCLRNAEIVHKCQWDLTEALTLIEEKSKSVPDDFAKDLRGVQSQLRKHEALEHELSGNEQQLQEVIDAADEALHKSNDEQRLSLRKKQQEVVDRWDSLKIKVDNRRSDLEQACLLYLFLAAVRDFFSWAAEITREMNAEETIRVVLASSEKLKAHQDLKQQIEAHQESYNQAKAIGQSLLQNKKVNEAQTKEKLQALEEENAKLYQQWELKRKLLEQVHLEQVFYRDIDNMEKILNSQEVSLKSSDLGTTVGEIEQLIKRHEAFEKLLASQEEKVTSLQDQAAKLLDSDRKVESRQVNDKLNSVLERRKRVKSLSQTRMKELETAWLLALFNQILTEAHYWINERMQMLDDSHQGPTDLQSKLKMLQKHQVFEAEILAHEKIIQDVTEKGNSLISQQHPKSTDIRRKSQNLQEEWEKLKKSVAVRGKMLEDKRDLLEFLQKVDEVEAWIREKEVMINVGDVGEDYEHCLQLTRKLNEFRGAGSGDVTVDDAHIKAINALATKLERKNQEEVKTIYQRRQQLNEKWNSFHGDLNKYRKALEGALEIHALIREIDDVNERISEKSVLMQALDYGKDAESVENLIRRHEETLREIKVIQSQKESLNQEANRLSRRNPSLNENLTLKEREMDDNWKKLQINATERKEKLEASYHLQRFNSDIREMTNWMQKLQTLMEGGNLPKNLGDVEARIEEHQERKAEIEARSERYNLIKNSGQNLSSSGHYASGEIQVSLSKAEQAWSDLIKAWREQNVKLCQARDLQTFLRIVEHNESWLNSKEAFLANEDLGDALASVESLQRKHEKFKKALDAQMDKIDEMEFFAKQLRENQHYDSETIASKCQAVLDRKKNLLNMAESREKKLEESRQLQKFLRNSYEVGSWMLEKNSIALDESWLDPSNLQTKIQKHQAFEAEIKANRNRLDTIKAEGEKMLQAGHYAPDIIRTRLQEMEELWEELLEKCSEKGTKLQDAYKALNFQRSLEDIEKWLDQVSAKLNPGDKSKDVMTLEQLGEVEEDISSHGERLQGLMDKSREFRQEKHFLADEIEDRVRIIIHRYKNLSEPLQECQAALEAKKLLDQFFRDIDDELDWIQEKQPLVSSKECGQSLTVAQALLEKHQNLENEIKSREPLTKAVMATGRKLVRGNHFASREIEERLQQLEVASETLKAEADWRGKRLMKACEAQQFLTELLEAETWMAERGFVIKSTDAGKNEESTQALLRKLDTTIRDLEGFEPRINKLRDTGKTLQSDTDNPESATVIPKLQFVLEEYGSLLKRAGTRRGQLQEQHRLFQFQREADLVETWLNSKKTTAESENFGQDLEDIKVLEKQFENFVKEVETLGQSKMLSLNELASNLLKTNHNVGNEIKTRTEEVNSTWDGLCYSIENRAKILATAHQVHQFDHEVDELLSWIQEKEVVAKTDDYGYDLPGVQTLLSQHESFERDLAAIKKEVERIFKMGQYICELHPPVQSNVAERLEEVSNYWGSLFRKSQERKERLSQAEQVQIYFNDCVELIIWAKEMHALVVSEELANDVAGAELLIKRHEEYKREIDKHWVKYEELISMGKALIEKGHFMSVEIAEKVHELSELMNNVSDSWTRRKEIYEENLEIQLLRRDLEQADGWLNTRESYLLDPNYGDSLSNVEVLLKKQEDFEKMLAAQDEKFALLKRQTRREQHIPRLRDVDEKGAKQPETFIKVPSLKRKPSDRRILGPRLTNVKNVSATGTSLKSPIETVSSPQWKENSVERSSFDIGTKDTESSTAQETYTPKDQTPTTPNLITYLEDSSTLPPSTRIRDQTVTTTADRFQRYDPQDTVKNENYPTLLSQTLINFKPMPGLKFVANTETDSSQSLLDSSLPSESTERRILDTTSQPLPKPRLNTSYKSLDMSVTAAVPSPEPFSIPSSVLDTTSQPLPKPRLNTSYKSLDMSVTAAVPSPEPFSIPSSVLDTTSQPLPKPRLNTSYKSLDMSVTAAVPSEEPFSIPSSVLETTSPPLPKLPENMDVSVTPLVPSQEPYRIPSSVLSPAFDRKINGFLEAKQKLLPGGKENPTNYWNDFFVTLHGQTMNFYKSKKDEDKNETAIPSISVVDAKCEKIKDMSFKSNVFSVRVSDGSEFIFSAPSNKKMEVWIQAIEGRPADDDGSQKRSVAAYTPITEMPRRTMSFEPDLNGQTFSATRITLDPAKGSTEEFYKTMLVETDDAKEKPKKEKNVFKKFFHKK</sequence>
<dbReference type="CDD" id="cd00176">
    <property type="entry name" value="SPEC"/>
    <property type="match status" value="17"/>
</dbReference>
<keyword evidence="8" id="KW-0175">Coiled coil</keyword>
<dbReference type="GO" id="GO:0016020">
    <property type="term" value="C:membrane"/>
    <property type="evidence" value="ECO:0007669"/>
    <property type="project" value="UniProtKB-ARBA"/>
</dbReference>
<dbReference type="SUPFAM" id="SSF50729">
    <property type="entry name" value="PH domain-like"/>
    <property type="match status" value="1"/>
</dbReference>
<feature type="compositionally biased region" description="Polar residues" evidence="9">
    <location>
        <begin position="3545"/>
        <end position="3562"/>
    </location>
</feature>